<keyword evidence="2" id="KW-1185">Reference proteome</keyword>
<gene>
    <name evidence="1" type="ordered locus">MTBMA_c06530</name>
</gene>
<evidence type="ECO:0000313" key="1">
    <source>
        <dbReference type="EMBL" id="ADL58248.1"/>
    </source>
</evidence>
<evidence type="ECO:0000313" key="2">
    <source>
        <dbReference type="Proteomes" id="UP000000345"/>
    </source>
</evidence>
<accession>D9PVK0</accession>
<dbReference type="InterPro" id="IPR037171">
    <property type="entry name" value="NagB/RpiA_transferase-like"/>
</dbReference>
<dbReference type="PANTHER" id="PTHR13017">
    <property type="entry name" value="5-FORMYLTETRAHYDROFOLATE CYCLO-LIGASE-RELATED"/>
    <property type="match status" value="1"/>
</dbReference>
<organism evidence="1 2">
    <name type="scientific">Methanothermobacter marburgensis (strain ATCC BAA-927 / DSM 2133 / JCM 14651 / NBRC 100331 / OCM 82 / Marburg)</name>
    <name type="common">Methanobacterium thermoautotrophicum</name>
    <dbReference type="NCBI Taxonomy" id="79929"/>
    <lineage>
        <taxon>Archaea</taxon>
        <taxon>Methanobacteriati</taxon>
        <taxon>Methanobacteriota</taxon>
        <taxon>Methanomada group</taxon>
        <taxon>Methanobacteria</taxon>
        <taxon>Methanobacteriales</taxon>
        <taxon>Methanobacteriaceae</taxon>
        <taxon>Methanothermobacter</taxon>
    </lineage>
</organism>
<dbReference type="Gene3D" id="3.40.50.10420">
    <property type="entry name" value="NagB/RpiA/CoA transferase-like"/>
    <property type="match status" value="1"/>
</dbReference>
<proteinExistence type="predicted"/>
<dbReference type="InterPro" id="IPR002698">
    <property type="entry name" value="FTHF_cligase"/>
</dbReference>
<dbReference type="InterPro" id="IPR024185">
    <property type="entry name" value="FTHF_cligase-like_sf"/>
</dbReference>
<dbReference type="STRING" id="79929.MTBMA_c06530"/>
<dbReference type="SUPFAM" id="SSF100950">
    <property type="entry name" value="NagB/RpiA/CoA transferase-like"/>
    <property type="match status" value="1"/>
</dbReference>
<dbReference type="GO" id="GO:0005737">
    <property type="term" value="C:cytoplasm"/>
    <property type="evidence" value="ECO:0007669"/>
    <property type="project" value="TreeGrafter"/>
</dbReference>
<dbReference type="Proteomes" id="UP000000345">
    <property type="component" value="Chromosome"/>
</dbReference>
<name>D9PVK0_METTM</name>
<dbReference type="PaxDb" id="79929-MTBMA_c06530"/>
<dbReference type="HOGENOM" id="CLU_031500_2_0_2"/>
<dbReference type="PATRIC" id="fig|79929.8.peg.638"/>
<dbReference type="KEGG" id="mmg:MTBMA_c06530"/>
<dbReference type="GO" id="GO:0016874">
    <property type="term" value="F:ligase activity"/>
    <property type="evidence" value="ECO:0007669"/>
    <property type="project" value="UniProtKB-KW"/>
</dbReference>
<reference key="1">
    <citation type="submission" date="2009-08" db="EMBL/GenBank/DDBJ databases">
        <title>The genome sequence of Methanothermobacter marburgensis.</title>
        <authorList>
            <person name="Kaster A."/>
            <person name="Seedorf H."/>
            <person name="Goenrich M."/>
            <person name="Wiezer A."/>
            <person name="Liesegang H."/>
            <person name="Thauer R."/>
            <person name="Gottschalk G."/>
        </authorList>
    </citation>
    <scope>NUCLEOTIDE SEQUENCE</scope>
    <source>
        <strain>Marburg</strain>
    </source>
</reference>
<sequence>MTDKNLIRERIWKLLKDRGVSSRPHGRIPDFQGSVAAAERLSRTIEWERADVVFSSPDSAQRPVRRLALDDGKDLVMPTPKIKDGYLLISGDVPDADAASTIRGAYRYGSFISRFPEVDLVVEGSVAVDLEGNRLGKGGGYGDREISELRDQGAIGEDTPIATTVHELQIIESVPVEDHDERINMIVTPMRVIRLFLNEKIPRVI</sequence>
<dbReference type="Pfam" id="PF01812">
    <property type="entry name" value="5-FTHF_cyc-lig"/>
    <property type="match status" value="1"/>
</dbReference>
<dbReference type="PANTHER" id="PTHR13017:SF0">
    <property type="entry name" value="METHENYLTETRAHYDROFOLATE SYNTHASE DOMAIN-CONTAINING PROTEIN"/>
    <property type="match status" value="1"/>
</dbReference>
<protein>
    <submittedName>
        <fullName evidence="1">5-formyltetrahydrofolate cyclo-ligase-related protein</fullName>
    </submittedName>
</protein>
<reference evidence="1 2" key="2">
    <citation type="journal article" date="2010" name="J. Bacteriol.">
        <title>Complete genome sequence of Methanothermobacter marburgensis, a methanoarchaeon model organism.</title>
        <authorList>
            <person name="Liesegang H."/>
            <person name="Kaster A.K."/>
            <person name="Wiezer A."/>
            <person name="Goenrich M."/>
            <person name="Wollherr A."/>
            <person name="Seedorf H."/>
            <person name="Gottschalk G."/>
            <person name="Thauer R.K."/>
        </authorList>
    </citation>
    <scope>NUCLEOTIDE SEQUENCE [LARGE SCALE GENOMIC DNA]</scope>
    <source>
        <strain evidence="2">ATCC BAA-927 / DSM 2133 / JCM 14651 / NBRC 100331 / OCM 82 / Marburg</strain>
    </source>
</reference>
<dbReference type="EMBL" id="CP001710">
    <property type="protein sequence ID" value="ADL58248.1"/>
    <property type="molecule type" value="Genomic_DNA"/>
</dbReference>
<dbReference type="AlphaFoldDB" id="D9PVK0"/>